<sequence length="276" mass="31334">MQDYYKIHADALQYFKKEVRNAFAAICSDFGLREEKVILRDTDNLFQVTFSSSAIRIVVKGINWGMNIAIDFGLNTKGSNLYSILQLIKERKPEIPVAGNQIDQLFGYAHYLGTYAVDILRGETTFFYEQEALKKQEQENARKVMEAEAARKLAEGYLKIDTPTKELIWRKPRPLLTTYNSTKDKFPNSFEVVFNPGDLLGYSQYGEAIISDWKIDLGEIVRKDEVICEISTDKVSVEVVAPHTGRLIWLLEEGIALESSTCIALCDPEAVITDKI</sequence>
<comment type="caution">
    <text evidence="1">The sequence shown here is derived from an EMBL/GenBank/DDBJ whole genome shotgun (WGS) entry which is preliminary data.</text>
</comment>
<dbReference type="Proteomes" id="UP001246858">
    <property type="component" value="Unassembled WGS sequence"/>
</dbReference>
<keyword evidence="2" id="KW-1185">Reference proteome</keyword>
<accession>A0ACC6KZA6</accession>
<protein>
    <submittedName>
        <fullName evidence="1">Uncharacterized protein</fullName>
    </submittedName>
</protein>
<organism evidence="1 2">
    <name type="scientific">Pedobacter africanus</name>
    <dbReference type="NCBI Taxonomy" id="151894"/>
    <lineage>
        <taxon>Bacteria</taxon>
        <taxon>Pseudomonadati</taxon>
        <taxon>Bacteroidota</taxon>
        <taxon>Sphingobacteriia</taxon>
        <taxon>Sphingobacteriales</taxon>
        <taxon>Sphingobacteriaceae</taxon>
        <taxon>Pedobacter</taxon>
    </lineage>
</organism>
<gene>
    <name evidence="1" type="ORF">J2X78_003067</name>
</gene>
<proteinExistence type="predicted"/>
<name>A0ACC6KZA6_9SPHI</name>
<evidence type="ECO:0000313" key="2">
    <source>
        <dbReference type="Proteomes" id="UP001246858"/>
    </source>
</evidence>
<evidence type="ECO:0000313" key="1">
    <source>
        <dbReference type="EMBL" id="MDR6784502.1"/>
    </source>
</evidence>
<dbReference type="EMBL" id="JAVDTF010000002">
    <property type="protein sequence ID" value="MDR6784502.1"/>
    <property type="molecule type" value="Genomic_DNA"/>
</dbReference>
<reference evidence="1" key="1">
    <citation type="submission" date="2023-07" db="EMBL/GenBank/DDBJ databases">
        <title>Sorghum-associated microbial communities from plants grown in Nebraska, USA.</title>
        <authorList>
            <person name="Schachtman D."/>
        </authorList>
    </citation>
    <scope>NUCLEOTIDE SEQUENCE</scope>
    <source>
        <strain evidence="1">2697</strain>
    </source>
</reference>